<dbReference type="InterPro" id="IPR014784">
    <property type="entry name" value="Cu2_ascorb_mOase-like_C"/>
</dbReference>
<dbReference type="Proteomes" id="UP001233172">
    <property type="component" value="Unassembled WGS sequence"/>
</dbReference>
<dbReference type="InterPro" id="IPR008977">
    <property type="entry name" value="PHM/PNGase_F_dom_sf"/>
</dbReference>
<gene>
    <name evidence="3" type="ORF">Bpfe_010115</name>
</gene>
<dbReference type="Pfam" id="PF00027">
    <property type="entry name" value="cNMP_binding"/>
    <property type="match status" value="1"/>
</dbReference>
<dbReference type="PROSITE" id="PS50042">
    <property type="entry name" value="CNMP_BINDING_3"/>
    <property type="match status" value="1"/>
</dbReference>
<dbReference type="PANTHER" id="PTHR23011">
    <property type="entry name" value="CYCLIC NUCLEOTIDE-BINDING DOMAIN CONTAINING PROTEIN"/>
    <property type="match status" value="1"/>
</dbReference>
<dbReference type="CDD" id="cd00038">
    <property type="entry name" value="CAP_ED"/>
    <property type="match status" value="1"/>
</dbReference>
<evidence type="ECO:0000256" key="1">
    <source>
        <dbReference type="ARBA" id="ARBA00023157"/>
    </source>
</evidence>
<keyword evidence="1" id="KW-1015">Disulfide bond</keyword>
<dbReference type="InterPro" id="IPR024548">
    <property type="entry name" value="Cu2_monoox_C"/>
</dbReference>
<sequence length="1071" mass="123667">ANVPVSLYPGDQVITNCTYSTHDRNSTTYFGLAASDEMCFGVLVFYPKEHLVGKTCLTIGNETCDWGPSILEFPHKLLYFDNELRKKCQVDSPCSEECAQYVSNRIINLKWEMLKNFLKFLTETNEGQAMLAWVKSCQGKLNFEDYFWFCESLTFSVFASITGVAAVEGNDFSSGDVVWPCFRFGPKGREPLALVDFWRLEAANNKRLNNQSSTLAVDVRSFSNSDYSNSMADKDENRFSLNLSTLSSGSQISGSTRETTTEKSKVLSQMTEDDLTFPLLAISDVAKSRRKYMKVYPNKVYTPWYRRYVNCLPDGQRIDFQPGVEIRKVDEDIALQYFYGEDTPYIDEPTTKESNERRAQTLRRYTKLMEMRERTQSAKSETKQLDFNVSLQSIIAANKSKQPDLQEDFGPTVTQRAKILPIINFMDKLKTLKMRQIRTVPKLQPNSKWKLFQLPLMRLKLRQYIKSTKQAAIRFRFRRFIQLVRCVYRFIHIISVISGDTKLILKNVANFVEEQHKNTTLKVGVAIGKTKQIFDASKYKLSKRLQFSMAVKLILTKPWFERSEDEINEVIRTLQVLRSFVEYPSSSQRRLARVAWLIEVPSDKVIIRECHMAQDFYILLRGKAKMTKLSGSSVIGEPGAQKVIKWLKKDMVFGQESMFEPRSERKYTVISTDHCDMLAINIYDYLAMLMTTKDDEEAPEHIAFICTLDLLKDFPKTKLLEEGGENITLYFFNAGDLITASIDKAAYIYVVKFGTARVIAEKPPPLKEILKYEKIQKLKEKEHKKSLSLDQPVIGLLPSDLVLSFDFDSAQELQKKMEETTRSTIFTDPWVKRKLEEQNEKMAEATMQRQKAIMEESKELMIKSSRVNRVLSDFNTGTNPYRRHTITKLDDTVKETDSKTTASSVRSAMSDTRGSFSHLMPFKRTESRCSSTNMSDINQRFLPNIHDEKRNSNTPSKHSVIFKDDYKSFQPHKVTRVPSKGERHEDGSPSAIESRLGSVESLDILMKNINQFSKWKHIRRLVKGDYVGHEWLDFNNGVFEPPAEDWSLVSEGCELIMIKKEFLMEYLRKEW</sequence>
<accession>A0AAD8FD66</accession>
<dbReference type="Gene3D" id="2.60.120.230">
    <property type="match status" value="1"/>
</dbReference>
<feature type="non-terminal residue" evidence="3">
    <location>
        <position position="1"/>
    </location>
</feature>
<keyword evidence="4" id="KW-1185">Reference proteome</keyword>
<dbReference type="GO" id="GO:0016715">
    <property type="term" value="F:oxidoreductase activity, acting on paired donors, with incorporation or reduction of molecular oxygen, reduced ascorbate as one donor, and incorporation of one atom of oxygen"/>
    <property type="evidence" value="ECO:0007669"/>
    <property type="project" value="InterPro"/>
</dbReference>
<feature type="domain" description="Cyclic nucleotide-binding" evidence="2">
    <location>
        <begin position="579"/>
        <end position="694"/>
    </location>
</feature>
<dbReference type="PANTHER" id="PTHR23011:SF28">
    <property type="entry name" value="CYCLIC NUCLEOTIDE-BINDING DOMAIN CONTAINING PROTEIN"/>
    <property type="match status" value="1"/>
</dbReference>
<dbReference type="EMBL" id="JASAOG010000035">
    <property type="protein sequence ID" value="KAK0060602.1"/>
    <property type="molecule type" value="Genomic_DNA"/>
</dbReference>
<dbReference type="InterPro" id="IPR000595">
    <property type="entry name" value="cNMP-bd_dom"/>
</dbReference>
<evidence type="ECO:0000259" key="2">
    <source>
        <dbReference type="PROSITE" id="PS50042"/>
    </source>
</evidence>
<reference evidence="3" key="1">
    <citation type="journal article" date="2023" name="PLoS Negl. Trop. Dis.">
        <title>A genome sequence for Biomphalaria pfeifferi, the major vector snail for the human-infecting parasite Schistosoma mansoni.</title>
        <authorList>
            <person name="Bu L."/>
            <person name="Lu L."/>
            <person name="Laidemitt M.R."/>
            <person name="Zhang S.M."/>
            <person name="Mutuku M."/>
            <person name="Mkoji G."/>
            <person name="Steinauer M."/>
            <person name="Loker E.S."/>
        </authorList>
    </citation>
    <scope>NUCLEOTIDE SEQUENCE</scope>
    <source>
        <strain evidence="3">KasaAsao</strain>
    </source>
</reference>
<dbReference type="Gene3D" id="2.60.120.10">
    <property type="entry name" value="Jelly Rolls"/>
    <property type="match status" value="1"/>
</dbReference>
<reference evidence="3" key="2">
    <citation type="submission" date="2023-04" db="EMBL/GenBank/DDBJ databases">
        <authorList>
            <person name="Bu L."/>
            <person name="Lu L."/>
            <person name="Laidemitt M.R."/>
            <person name="Zhang S.M."/>
            <person name="Mutuku M."/>
            <person name="Mkoji G."/>
            <person name="Steinauer M."/>
            <person name="Loker E.S."/>
        </authorList>
    </citation>
    <scope>NUCLEOTIDE SEQUENCE</scope>
    <source>
        <strain evidence="3">KasaAsao</strain>
        <tissue evidence="3">Whole Snail</tissue>
    </source>
</reference>
<comment type="caution">
    <text evidence="3">The sequence shown here is derived from an EMBL/GenBank/DDBJ whole genome shotgun (WGS) entry which is preliminary data.</text>
</comment>
<dbReference type="InterPro" id="IPR014710">
    <property type="entry name" value="RmlC-like_jellyroll"/>
</dbReference>
<evidence type="ECO:0000313" key="4">
    <source>
        <dbReference type="Proteomes" id="UP001233172"/>
    </source>
</evidence>
<dbReference type="SUPFAM" id="SSF51206">
    <property type="entry name" value="cAMP-binding domain-like"/>
    <property type="match status" value="1"/>
</dbReference>
<protein>
    <submittedName>
        <fullName evidence="3">Cyclic nucleotide-binding domain-containing protein 2</fullName>
    </submittedName>
</protein>
<dbReference type="InterPro" id="IPR018490">
    <property type="entry name" value="cNMP-bd_dom_sf"/>
</dbReference>
<organism evidence="3 4">
    <name type="scientific">Biomphalaria pfeifferi</name>
    <name type="common">Bloodfluke planorb</name>
    <name type="synonym">Freshwater snail</name>
    <dbReference type="NCBI Taxonomy" id="112525"/>
    <lineage>
        <taxon>Eukaryota</taxon>
        <taxon>Metazoa</taxon>
        <taxon>Spiralia</taxon>
        <taxon>Lophotrochozoa</taxon>
        <taxon>Mollusca</taxon>
        <taxon>Gastropoda</taxon>
        <taxon>Heterobranchia</taxon>
        <taxon>Euthyneura</taxon>
        <taxon>Panpulmonata</taxon>
        <taxon>Hygrophila</taxon>
        <taxon>Lymnaeoidea</taxon>
        <taxon>Planorbidae</taxon>
        <taxon>Biomphalaria</taxon>
    </lineage>
</organism>
<evidence type="ECO:0000313" key="3">
    <source>
        <dbReference type="EMBL" id="KAK0060602.1"/>
    </source>
</evidence>
<name>A0AAD8FD66_BIOPF</name>
<dbReference type="Pfam" id="PF03712">
    <property type="entry name" value="Cu2_monoox_C"/>
    <property type="match status" value="1"/>
</dbReference>
<proteinExistence type="predicted"/>
<dbReference type="SUPFAM" id="SSF49742">
    <property type="entry name" value="PHM/PNGase F"/>
    <property type="match status" value="1"/>
</dbReference>
<dbReference type="AlphaFoldDB" id="A0AAD8FD66"/>